<reference evidence="1" key="1">
    <citation type="journal article" date="2015" name="Nature">
        <title>Complex archaea that bridge the gap between prokaryotes and eukaryotes.</title>
        <authorList>
            <person name="Spang A."/>
            <person name="Saw J.H."/>
            <person name="Jorgensen S.L."/>
            <person name="Zaremba-Niedzwiedzka K."/>
            <person name="Martijn J."/>
            <person name="Lind A.E."/>
            <person name="van Eijk R."/>
            <person name="Schleper C."/>
            <person name="Guy L."/>
            <person name="Ettema T.J."/>
        </authorList>
    </citation>
    <scope>NUCLEOTIDE SEQUENCE</scope>
</reference>
<gene>
    <name evidence="1" type="ORF">LCGC14_1441280</name>
</gene>
<proteinExistence type="predicted"/>
<dbReference type="EMBL" id="LAZR01009827">
    <property type="protein sequence ID" value="KKM70383.1"/>
    <property type="molecule type" value="Genomic_DNA"/>
</dbReference>
<protein>
    <recommendedName>
        <fullName evidence="2">Phage portal protein</fullName>
    </recommendedName>
</protein>
<name>A0A0F9JL90_9ZZZZ</name>
<evidence type="ECO:0008006" key="2">
    <source>
        <dbReference type="Google" id="ProtNLM"/>
    </source>
</evidence>
<dbReference type="AlphaFoldDB" id="A0A0F9JL90"/>
<accession>A0A0F9JL90</accession>
<comment type="caution">
    <text evidence="1">The sequence shown here is derived from an EMBL/GenBank/DDBJ whole genome shotgun (WGS) entry which is preliminary data.</text>
</comment>
<sequence>MSFRGLKLVCDSDKAKKVVNDFLKRMHPTRPMLALQNSFRDRSINTDIFGNAFDELLFDPPGTKEKPSEPENAKDLLGFTAIHPINIDLQRKMDEKIKFKDNVPVGWIFKRDPEKDYVGGTKLPVDRVAHLIYNKIGDEIFGMSSIESVFKTAERHLKVEEGIAHGVLTYGNPTRDFIVGDETHPATKKMMDGVAEEVKGFNFLSEYIHPSHIRVGQIESFSLGKIPNYIQPFVTAIAANFEVPEFIVTGRGEGTNKATAQVMVDFIYQTIEPLQQKQAMYFEEQILWPLMKLHKIDEVPTIEWNEILPRNIKDYANVVKLLSEAMIGDKQILSMEEARELAGLGKQVSFKKPTGNELAEIRKTAGGQTPFCGTKEKCKQSNS</sequence>
<evidence type="ECO:0000313" key="1">
    <source>
        <dbReference type="EMBL" id="KKM70383.1"/>
    </source>
</evidence>
<organism evidence="1">
    <name type="scientific">marine sediment metagenome</name>
    <dbReference type="NCBI Taxonomy" id="412755"/>
    <lineage>
        <taxon>unclassified sequences</taxon>
        <taxon>metagenomes</taxon>
        <taxon>ecological metagenomes</taxon>
    </lineage>
</organism>